<sequence>MATTKGITKKVDTSAVKAPSTLSLAINSAAVQQRFEKMLGENAGSFLSSVLTVCNNNKLLRAADYRTILAAAATAASLKLSVTPDLGEAYIVPRGGQACYQTGYRGLIQLAQRSRLMKKIIMTPVREGELLNWCVLDETYDKGKRISDKVVGYYAYFETIDGFEKAAYWTKEEVVTHAKRFSKAFNSGPWQTDFDAMACKTVLISILKTYAPKSVDLMKALENENKVASMNENTGEAEYIDVDAEQAQEQTQELTEGGKVDTVTGEIFTAEEIEASMK</sequence>
<name>R6XVK6_9FIRM</name>
<dbReference type="RefSeq" id="WP_021720976.1">
    <property type="nucleotide sequence ID" value="NZ_FR892819.1"/>
</dbReference>
<dbReference type="GO" id="GO:0003677">
    <property type="term" value="F:DNA binding"/>
    <property type="evidence" value="ECO:0007669"/>
    <property type="project" value="InterPro"/>
</dbReference>
<comment type="caution">
    <text evidence="1">The sequence shown here is derived from an EMBL/GenBank/DDBJ whole genome shotgun (WGS) entry which is preliminary data.</text>
</comment>
<evidence type="ECO:0000313" key="1">
    <source>
        <dbReference type="EMBL" id="CDD10317.1"/>
    </source>
</evidence>
<dbReference type="Proteomes" id="UP000014937">
    <property type="component" value="Unassembled WGS sequence"/>
</dbReference>
<dbReference type="InterPro" id="IPR004590">
    <property type="entry name" value="ssDNA_annealing_RecT"/>
</dbReference>
<gene>
    <name evidence="1" type="ORF">BN587_01944</name>
</gene>
<dbReference type="AlphaFoldDB" id="R6XVK6"/>
<dbReference type="NCBIfam" id="TIGR00616">
    <property type="entry name" value="rect"/>
    <property type="match status" value="1"/>
</dbReference>
<reference evidence="1" key="1">
    <citation type="submission" date="2012-11" db="EMBL/GenBank/DDBJ databases">
        <title>Dependencies among metagenomic species, viruses, plasmids and units of genetic variation.</title>
        <authorList>
            <person name="Nielsen H.B."/>
            <person name="Almeida M."/>
            <person name="Juncker A.S."/>
            <person name="Rasmussen S."/>
            <person name="Li J."/>
            <person name="Sunagawa S."/>
            <person name="Plichta D."/>
            <person name="Gautier L."/>
            <person name="Le Chatelier E."/>
            <person name="Peletier E."/>
            <person name="Bonde I."/>
            <person name="Nielsen T."/>
            <person name="Manichanh C."/>
            <person name="Arumugam M."/>
            <person name="Batto J."/>
            <person name="Santos M.B.Q.D."/>
            <person name="Blom N."/>
            <person name="Borruel N."/>
            <person name="Burgdorf K.S."/>
            <person name="Boumezbeur F."/>
            <person name="Casellas F."/>
            <person name="Dore J."/>
            <person name="Guarner F."/>
            <person name="Hansen T."/>
            <person name="Hildebrand F."/>
            <person name="Kaas R.S."/>
            <person name="Kennedy S."/>
            <person name="Kristiansen K."/>
            <person name="Kultima J.R."/>
            <person name="Leonard P."/>
            <person name="Levenez F."/>
            <person name="Lund O."/>
            <person name="Moumen B."/>
            <person name="Le Paslier D."/>
            <person name="Pons N."/>
            <person name="Pedersen O."/>
            <person name="Prifti E."/>
            <person name="Qin J."/>
            <person name="Raes J."/>
            <person name="Tap J."/>
            <person name="Tims S."/>
            <person name="Ussery D.W."/>
            <person name="Yamada T."/>
            <person name="MetaHit consortium"/>
            <person name="Renault P."/>
            <person name="Sicheritz-Ponten T."/>
            <person name="Bork P."/>
            <person name="Wang J."/>
            <person name="Brunak S."/>
            <person name="Ehrlich S.D."/>
        </authorList>
    </citation>
    <scope>NUCLEOTIDE SEQUENCE [LARGE SCALE GENOMIC DNA]</scope>
</reference>
<organism evidence="1">
    <name type="scientific">Phascolarctobacterium succinatutens CAG:287</name>
    <dbReference type="NCBI Taxonomy" id="1263101"/>
    <lineage>
        <taxon>Bacteria</taxon>
        <taxon>Bacillati</taxon>
        <taxon>Bacillota</taxon>
        <taxon>Negativicutes</taxon>
        <taxon>Acidaminococcales</taxon>
        <taxon>Acidaminococcaceae</taxon>
        <taxon>Phascolarctobacterium</taxon>
    </lineage>
</organism>
<protein>
    <submittedName>
        <fullName evidence="1">Putative phage RecT family protein</fullName>
    </submittedName>
</protein>
<dbReference type="Pfam" id="PF03837">
    <property type="entry name" value="RecT"/>
    <property type="match status" value="1"/>
</dbReference>
<proteinExistence type="predicted"/>
<dbReference type="GO" id="GO:0006259">
    <property type="term" value="P:DNA metabolic process"/>
    <property type="evidence" value="ECO:0007669"/>
    <property type="project" value="InterPro"/>
</dbReference>
<dbReference type="EMBL" id="CBGL010000029">
    <property type="protein sequence ID" value="CDD10317.1"/>
    <property type="molecule type" value="Genomic_DNA"/>
</dbReference>
<accession>R6XVK6</accession>
<dbReference type="InterPro" id="IPR018330">
    <property type="entry name" value="RecT_fam"/>
</dbReference>
<dbReference type="HOGENOM" id="CLU_071046_1_0_9"/>